<protein>
    <submittedName>
        <fullName evidence="1">Uncharacterized protein</fullName>
    </submittedName>
</protein>
<reference evidence="1" key="1">
    <citation type="submission" date="2019-08" db="EMBL/GenBank/DDBJ databases">
        <authorList>
            <person name="Kucharzyk K."/>
            <person name="Murdoch R.W."/>
            <person name="Higgins S."/>
            <person name="Loffler F."/>
        </authorList>
    </citation>
    <scope>NUCLEOTIDE SEQUENCE</scope>
</reference>
<gene>
    <name evidence="1" type="ORF">SDC9_144314</name>
</gene>
<dbReference type="EMBL" id="VSSQ01043454">
    <property type="protein sequence ID" value="MPM97141.1"/>
    <property type="molecule type" value="Genomic_DNA"/>
</dbReference>
<organism evidence="1">
    <name type="scientific">bioreactor metagenome</name>
    <dbReference type="NCBI Taxonomy" id="1076179"/>
    <lineage>
        <taxon>unclassified sequences</taxon>
        <taxon>metagenomes</taxon>
        <taxon>ecological metagenomes</taxon>
    </lineage>
</organism>
<accession>A0A645E6F8</accession>
<name>A0A645E6F8_9ZZZZ</name>
<proteinExistence type="predicted"/>
<dbReference type="AlphaFoldDB" id="A0A645E6F8"/>
<evidence type="ECO:0000313" key="1">
    <source>
        <dbReference type="EMBL" id="MPM97141.1"/>
    </source>
</evidence>
<sequence>MTISVTLKEITSEHIGIAHPFRLFGKHGTITLMKSFSMPIWENSLKIVFYFLRNYKGILSSCLKHLVYLFFEPCRCILREEWRRSSPVTTMATDYQFAIPDVLRHMIHYFLENQRSSHNPWSIFSFLICLCNKQGALAAQNRLGGNHIFTHMGYTRAYLFSKNTFVIGNL</sequence>
<comment type="caution">
    <text evidence="1">The sequence shown here is derived from an EMBL/GenBank/DDBJ whole genome shotgun (WGS) entry which is preliminary data.</text>
</comment>